<dbReference type="GO" id="GO:0031404">
    <property type="term" value="F:chloride ion binding"/>
    <property type="evidence" value="ECO:0007669"/>
    <property type="project" value="InterPro"/>
</dbReference>
<keyword evidence="1" id="KW-0472">Membrane</keyword>
<dbReference type="GO" id="GO:0016037">
    <property type="term" value="P:light absorption"/>
    <property type="evidence" value="ECO:0007669"/>
    <property type="project" value="UniProtKB-UniRule"/>
</dbReference>
<dbReference type="PROSITE" id="PS51773">
    <property type="entry name" value="OCP_N"/>
    <property type="match status" value="1"/>
</dbReference>
<dbReference type="GO" id="GO:0030089">
    <property type="term" value="C:phycobilisome"/>
    <property type="evidence" value="ECO:0007669"/>
    <property type="project" value="UniProtKB-UniRule"/>
</dbReference>
<keyword evidence="1" id="KW-0042">Antenna complex</keyword>
<dbReference type="Pfam" id="PF09150">
    <property type="entry name" value="Carot_N"/>
    <property type="match status" value="1"/>
</dbReference>
<reference evidence="4 5" key="1">
    <citation type="journal article" date="2003" name="DNA Res.">
        <title>Complete genome structure of Gloeobacter violaceus PCC 7421, a cyanobacterium that lacks thylakoids.</title>
        <authorList>
            <person name="Nakamura Y."/>
            <person name="Kaneko T."/>
            <person name="Sato S."/>
            <person name="Mimuro M."/>
            <person name="Miyashita H."/>
            <person name="Tsuchiya T."/>
            <person name="Sasamoto S."/>
            <person name="Watanabe A."/>
            <person name="Kawashima K."/>
            <person name="Kishida Y."/>
            <person name="Kiyokawa C."/>
            <person name="Kohara M."/>
            <person name="Matsumoto M."/>
            <person name="Matsuno A."/>
            <person name="Nakazaki N."/>
            <person name="Shimpo S."/>
            <person name="Takeuchi C."/>
            <person name="Yamada M."/>
            <person name="Tabata S."/>
        </authorList>
    </citation>
    <scope>NUCLEOTIDE SEQUENCE [LARGE SCALE GENOMIC DNA]</scope>
    <source>
        <strain evidence="5">ATCC 29082 / PCC 7421</strain>
    </source>
</reference>
<keyword evidence="1" id="KW-0157">Chromophore</keyword>
<comment type="similarity">
    <text evidence="1">Belongs to the orange carotenoid-binding protein family.</text>
</comment>
<organism evidence="4 5">
    <name type="scientific">Gloeobacter violaceus (strain ATCC 29082 / PCC 7421)</name>
    <dbReference type="NCBI Taxonomy" id="251221"/>
    <lineage>
        <taxon>Bacteria</taxon>
        <taxon>Bacillati</taxon>
        <taxon>Cyanobacteriota</taxon>
        <taxon>Cyanophyceae</taxon>
        <taxon>Gloeobacterales</taxon>
        <taxon>Gloeobacteraceae</taxon>
        <taxon>Gloeobacter</taxon>
    </lineage>
</organism>
<feature type="domain" description="OCP N-terminal" evidence="3">
    <location>
        <begin position="39"/>
        <end position="184"/>
    </location>
</feature>
<dbReference type="InterPro" id="IPR015233">
    <property type="entry name" value="Orange_carotenoid-bd_N"/>
</dbReference>
<evidence type="ECO:0000313" key="4">
    <source>
        <dbReference type="EMBL" id="BAC88200.1"/>
    </source>
</evidence>
<keyword evidence="5" id="KW-1185">Reference proteome</keyword>
<feature type="region of interest" description="Disordered" evidence="2">
    <location>
        <begin position="1"/>
        <end position="32"/>
    </location>
</feature>
<dbReference type="EnsemblBacteria" id="BAC88200">
    <property type="protein sequence ID" value="BAC88200"/>
    <property type="gene ID" value="BAC88200"/>
</dbReference>
<name>Q7NNZ9_GLOVI</name>
<dbReference type="HOGENOM" id="CLU_075069_1_0_3"/>
<protein>
    <submittedName>
        <fullName evidence="4">Gll0259 protein</fullName>
    </submittedName>
</protein>
<dbReference type="EMBL" id="BA000045">
    <property type="protein sequence ID" value="BAC88200.1"/>
    <property type="molecule type" value="Genomic_DNA"/>
</dbReference>
<dbReference type="PhylomeDB" id="Q7NNZ9"/>
<dbReference type="OrthoDB" id="511607at2"/>
<evidence type="ECO:0000256" key="1">
    <source>
        <dbReference type="PROSITE-ProRule" id="PRU01109"/>
    </source>
</evidence>
<evidence type="ECO:0000259" key="3">
    <source>
        <dbReference type="PROSITE" id="PS51773"/>
    </source>
</evidence>
<sequence>MDEQQKAGTVNEANIGSDLEQLQETDQPLRSEAPEAVRSAQLEHAVGQFNALEVDDKLAVLYGVYKLSGQAIDSATPDDANFEMTREFFGEFDALPQGEAQLEAMRALLRRDGNAIGHIYSRYTETERLAIWLLLAKRMGSDVIGVPAGYQLSEQAQTILALVQPLDFEQQITFLGDTVKDTDR</sequence>
<evidence type="ECO:0000256" key="2">
    <source>
        <dbReference type="SAM" id="MobiDB-lite"/>
    </source>
</evidence>
<accession>Q7NNZ9</accession>
<evidence type="ECO:0000313" key="5">
    <source>
        <dbReference type="Proteomes" id="UP000000557"/>
    </source>
</evidence>
<feature type="compositionally biased region" description="Polar residues" evidence="2">
    <location>
        <begin position="1"/>
        <end position="26"/>
    </location>
</feature>
<keyword evidence="1" id="KW-0605">Phycobilisome</keyword>
<dbReference type="STRING" id="251221.gene:10757731"/>
<dbReference type="Gene3D" id="1.10.2090.10">
    <property type="entry name" value="Orange carotenoid-binding protein, N-terminal domain"/>
    <property type="match status" value="1"/>
</dbReference>
<dbReference type="SUPFAM" id="SSF81930">
    <property type="entry name" value="Orange carotenoid protein, N-terminal domain"/>
    <property type="match status" value="1"/>
</dbReference>
<dbReference type="Proteomes" id="UP000000557">
    <property type="component" value="Chromosome"/>
</dbReference>
<keyword evidence="1" id="KW-0793">Thylakoid</keyword>
<dbReference type="eggNOG" id="COG3631">
    <property type="taxonomic scope" value="Bacteria"/>
</dbReference>
<gene>
    <name evidence="4" type="ordered locus">gll0259</name>
</gene>
<dbReference type="InParanoid" id="Q7NNZ9"/>
<reference evidence="4 5" key="2">
    <citation type="journal article" date="2003" name="DNA Res.">
        <title>Complete genome structure of Gloeobacter violaceus PCC 7421, a cyanobacterium that lacks thylakoids (supplement).</title>
        <authorList>
            <person name="Nakamura Y."/>
            <person name="Kaneko T."/>
            <person name="Sato S."/>
            <person name="Mimuro M."/>
            <person name="Miyashita H."/>
            <person name="Tsuchiya T."/>
            <person name="Sasamoto S."/>
            <person name="Watanabe A."/>
            <person name="Kawashima K."/>
            <person name="Kishida Y."/>
            <person name="Kiyokawa C."/>
            <person name="Kohara M."/>
            <person name="Matsumoto M."/>
            <person name="Matsuno A."/>
            <person name="Nakazaki N."/>
            <person name="Shimpo S."/>
            <person name="Takeuchi C."/>
            <person name="Yamada M."/>
            <person name="Tabata S."/>
        </authorList>
    </citation>
    <scope>NUCLEOTIDE SEQUENCE [LARGE SCALE GENOMIC DNA]</scope>
    <source>
        <strain evidence="5">ATCC 29082 / PCC 7421</strain>
    </source>
</reference>
<dbReference type="AlphaFoldDB" id="Q7NNZ9"/>
<proteinExistence type="inferred from homology"/>
<dbReference type="KEGG" id="gvi:gll0259"/>
<dbReference type="InterPro" id="IPR036917">
    <property type="entry name" value="Orange_carotenoid-bd_N_sf"/>
</dbReference>